<evidence type="ECO:0000313" key="1">
    <source>
        <dbReference type="EMBL" id="GBG45181.1"/>
    </source>
</evidence>
<keyword evidence="2" id="KW-1185">Reference proteome</keyword>
<evidence type="ECO:0000313" key="2">
    <source>
        <dbReference type="Proteomes" id="UP000265515"/>
    </source>
</evidence>
<dbReference type="OrthoDB" id="1885051at2759"/>
<organism evidence="1 2">
    <name type="scientific">Chara braunii</name>
    <name type="common">Braun's stonewort</name>
    <dbReference type="NCBI Taxonomy" id="69332"/>
    <lineage>
        <taxon>Eukaryota</taxon>
        <taxon>Viridiplantae</taxon>
        <taxon>Streptophyta</taxon>
        <taxon>Charophyceae</taxon>
        <taxon>Charales</taxon>
        <taxon>Characeae</taxon>
        <taxon>Chara</taxon>
    </lineage>
</organism>
<comment type="caution">
    <text evidence="1">The sequence shown here is derived from an EMBL/GenBank/DDBJ whole genome shotgun (WGS) entry which is preliminary data.</text>
</comment>
<proteinExistence type="predicted"/>
<dbReference type="Proteomes" id="UP000265515">
    <property type="component" value="Unassembled WGS sequence"/>
</dbReference>
<gene>
    <name evidence="1" type="ORF">CBR_g78629</name>
</gene>
<dbReference type="STRING" id="69332.A0A388JKG2"/>
<dbReference type="AlphaFoldDB" id="A0A388JKG2"/>
<sequence length="264" mass="29018">MAGERGLLVAMAKDGNSNFNPCVAGPGVGVKDGFSFGVVFGVADGENRTWPHSNPQNFSQNPNPCESPPPPLLANTEVSVFRPRVDEITILRFSLADADRLRTKGLDAFSVFATGTENKDRLAAPRRWFVGNSIVPSYTLIVNLDKGKLESFRWKRESCRFCGDGQCISYFDGYPDAQSSCAFDRSTSQQCKEAPMRCELAIQVTWAGTDKDSAVLKSWYQVDSLGKYSLSDLYVKAETSVYDQYNRTKSSAMDTINGLANGAR</sequence>
<accession>A0A388JKG2</accession>
<dbReference type="OMA" id="GCIAVIH"/>
<dbReference type="EMBL" id="BFEA01003689">
    <property type="protein sequence ID" value="GBG45181.1"/>
    <property type="molecule type" value="Genomic_DNA"/>
</dbReference>
<dbReference type="Gramene" id="GBG45181">
    <property type="protein sequence ID" value="GBG45181"/>
    <property type="gene ID" value="CBR_g78629"/>
</dbReference>
<name>A0A388JKG2_CHABU</name>
<protein>
    <submittedName>
        <fullName evidence="1">Uncharacterized protein</fullName>
    </submittedName>
</protein>
<reference evidence="1 2" key="1">
    <citation type="journal article" date="2018" name="Cell">
        <title>The Chara Genome: Secondary Complexity and Implications for Plant Terrestrialization.</title>
        <authorList>
            <person name="Nishiyama T."/>
            <person name="Sakayama H."/>
            <person name="Vries J.D."/>
            <person name="Buschmann H."/>
            <person name="Saint-Marcoux D."/>
            <person name="Ullrich K.K."/>
            <person name="Haas F.B."/>
            <person name="Vanderstraeten L."/>
            <person name="Becker D."/>
            <person name="Lang D."/>
            <person name="Vosolsobe S."/>
            <person name="Rombauts S."/>
            <person name="Wilhelmsson P.K.I."/>
            <person name="Janitza P."/>
            <person name="Kern R."/>
            <person name="Heyl A."/>
            <person name="Rumpler F."/>
            <person name="Villalobos L.I.A.C."/>
            <person name="Clay J.M."/>
            <person name="Skokan R."/>
            <person name="Toyoda A."/>
            <person name="Suzuki Y."/>
            <person name="Kagoshima H."/>
            <person name="Schijlen E."/>
            <person name="Tajeshwar N."/>
            <person name="Catarino B."/>
            <person name="Hetherington A.J."/>
            <person name="Saltykova A."/>
            <person name="Bonnot C."/>
            <person name="Breuninger H."/>
            <person name="Symeonidi A."/>
            <person name="Radhakrishnan G.V."/>
            <person name="Van Nieuwerburgh F."/>
            <person name="Deforce D."/>
            <person name="Chang C."/>
            <person name="Karol K.G."/>
            <person name="Hedrich R."/>
            <person name="Ulvskov P."/>
            <person name="Glockner G."/>
            <person name="Delwiche C.F."/>
            <person name="Petrasek J."/>
            <person name="Van de Peer Y."/>
            <person name="Friml J."/>
            <person name="Beilby M."/>
            <person name="Dolan L."/>
            <person name="Kohara Y."/>
            <person name="Sugano S."/>
            <person name="Fujiyama A."/>
            <person name="Delaux P.-M."/>
            <person name="Quint M."/>
            <person name="TheiBen G."/>
            <person name="Hagemann M."/>
            <person name="Harholt J."/>
            <person name="Dunand C."/>
            <person name="Zachgo S."/>
            <person name="Langdale J."/>
            <person name="Maumus F."/>
            <person name="Straeten D.V.D."/>
            <person name="Gould S.B."/>
            <person name="Rensing S.A."/>
        </authorList>
    </citation>
    <scope>NUCLEOTIDE SEQUENCE [LARGE SCALE GENOMIC DNA]</scope>
    <source>
        <strain evidence="1 2">S276</strain>
    </source>
</reference>